<dbReference type="GO" id="GO:0005737">
    <property type="term" value="C:cytoplasm"/>
    <property type="evidence" value="ECO:0007669"/>
    <property type="project" value="UniProtKB-SubCell"/>
</dbReference>
<dbReference type="GO" id="GO:0004222">
    <property type="term" value="F:metalloendopeptidase activity"/>
    <property type="evidence" value="ECO:0007669"/>
    <property type="project" value="InterPro"/>
</dbReference>
<dbReference type="EMBL" id="MEUF01000031">
    <property type="protein sequence ID" value="OGC35297.1"/>
    <property type="molecule type" value="Genomic_DNA"/>
</dbReference>
<evidence type="ECO:0000256" key="9">
    <source>
        <dbReference type="HAMAP-Rule" id="MF_00009"/>
    </source>
</evidence>
<dbReference type="InterPro" id="IPR002036">
    <property type="entry name" value="YbeY"/>
</dbReference>
<gene>
    <name evidence="9" type="primary">ybeY</name>
    <name evidence="10" type="ORF">A2311_00690</name>
</gene>
<dbReference type="Gene3D" id="3.40.390.30">
    <property type="entry name" value="Metalloproteases ('zincins'), catalytic domain"/>
    <property type="match status" value="1"/>
</dbReference>
<keyword evidence="7 9" id="KW-0378">Hydrolase</keyword>
<keyword evidence="5 9" id="KW-0479">Metal-binding</keyword>
<evidence type="ECO:0000256" key="2">
    <source>
        <dbReference type="ARBA" id="ARBA00022517"/>
    </source>
</evidence>
<dbReference type="GO" id="GO:0006364">
    <property type="term" value="P:rRNA processing"/>
    <property type="evidence" value="ECO:0007669"/>
    <property type="project" value="UniProtKB-UniRule"/>
</dbReference>
<evidence type="ECO:0000256" key="6">
    <source>
        <dbReference type="ARBA" id="ARBA00022759"/>
    </source>
</evidence>
<evidence type="ECO:0000256" key="8">
    <source>
        <dbReference type="ARBA" id="ARBA00022833"/>
    </source>
</evidence>
<comment type="function">
    <text evidence="9">Single strand-specific metallo-endoribonuclease involved in late-stage 70S ribosome quality control and in maturation of the 3' terminus of the 16S rRNA.</text>
</comment>
<keyword evidence="4 9" id="KW-0540">Nuclease</keyword>
<dbReference type="EC" id="3.1.-.-" evidence="9"/>
<dbReference type="InterPro" id="IPR023091">
    <property type="entry name" value="MetalPrtase_cat_dom_sf_prd"/>
</dbReference>
<dbReference type="AlphaFoldDB" id="A0A1F4TRN6"/>
<dbReference type="HAMAP" id="MF_00009">
    <property type="entry name" value="Endoribonucl_YbeY"/>
    <property type="match status" value="1"/>
</dbReference>
<dbReference type="GO" id="GO:0008270">
    <property type="term" value="F:zinc ion binding"/>
    <property type="evidence" value="ECO:0007669"/>
    <property type="project" value="UniProtKB-UniRule"/>
</dbReference>
<evidence type="ECO:0000256" key="7">
    <source>
        <dbReference type="ARBA" id="ARBA00022801"/>
    </source>
</evidence>
<comment type="cofactor">
    <cofactor evidence="9">
        <name>Zn(2+)</name>
        <dbReference type="ChEBI" id="CHEBI:29105"/>
    </cofactor>
    <text evidence="9">Binds 1 zinc ion.</text>
</comment>
<organism evidence="10 11">
    <name type="scientific">candidate division WOR-1 bacterium RIFOXYB2_FULL_48_7</name>
    <dbReference type="NCBI Taxonomy" id="1802583"/>
    <lineage>
        <taxon>Bacteria</taxon>
        <taxon>Bacillati</taxon>
        <taxon>Saganbacteria</taxon>
    </lineage>
</organism>
<comment type="subcellular location">
    <subcellularLocation>
        <location evidence="9">Cytoplasm</location>
    </subcellularLocation>
</comment>
<evidence type="ECO:0000256" key="3">
    <source>
        <dbReference type="ARBA" id="ARBA00022552"/>
    </source>
</evidence>
<dbReference type="PANTHER" id="PTHR46986:SF1">
    <property type="entry name" value="ENDORIBONUCLEASE YBEY, CHLOROPLASTIC"/>
    <property type="match status" value="1"/>
</dbReference>
<dbReference type="Proteomes" id="UP000178951">
    <property type="component" value="Unassembled WGS sequence"/>
</dbReference>
<evidence type="ECO:0000256" key="4">
    <source>
        <dbReference type="ARBA" id="ARBA00022722"/>
    </source>
</evidence>
<name>A0A1F4TRN6_UNCSA</name>
<keyword evidence="9" id="KW-0963">Cytoplasm</keyword>
<keyword evidence="3 9" id="KW-0698">rRNA processing</keyword>
<evidence type="ECO:0000256" key="1">
    <source>
        <dbReference type="ARBA" id="ARBA00010875"/>
    </source>
</evidence>
<dbReference type="PANTHER" id="PTHR46986">
    <property type="entry name" value="ENDORIBONUCLEASE YBEY, CHLOROPLASTIC"/>
    <property type="match status" value="1"/>
</dbReference>
<reference evidence="10 11" key="1">
    <citation type="journal article" date="2016" name="Nat. Commun.">
        <title>Thousands of microbial genomes shed light on interconnected biogeochemical processes in an aquifer system.</title>
        <authorList>
            <person name="Anantharaman K."/>
            <person name="Brown C.T."/>
            <person name="Hug L.A."/>
            <person name="Sharon I."/>
            <person name="Castelle C.J."/>
            <person name="Probst A.J."/>
            <person name="Thomas B.C."/>
            <person name="Singh A."/>
            <person name="Wilkins M.J."/>
            <person name="Karaoz U."/>
            <person name="Brodie E.L."/>
            <person name="Williams K.H."/>
            <person name="Hubbard S.S."/>
            <person name="Banfield J.F."/>
        </authorList>
    </citation>
    <scope>NUCLEOTIDE SEQUENCE [LARGE SCALE GENOMIC DNA]</scope>
</reference>
<proteinExistence type="inferred from homology"/>
<feature type="binding site" evidence="9">
    <location>
        <position position="87"/>
    </location>
    <ligand>
        <name>Zn(2+)</name>
        <dbReference type="ChEBI" id="CHEBI:29105"/>
        <note>catalytic</note>
    </ligand>
</feature>
<evidence type="ECO:0000256" key="5">
    <source>
        <dbReference type="ARBA" id="ARBA00022723"/>
    </source>
</evidence>
<protein>
    <recommendedName>
        <fullName evidence="9">Endoribonuclease YbeY</fullName>
        <ecNumber evidence="9">3.1.-.-</ecNumber>
    </recommendedName>
</protein>
<keyword evidence="8 9" id="KW-0862">Zinc</keyword>
<feature type="binding site" evidence="9">
    <location>
        <position position="91"/>
    </location>
    <ligand>
        <name>Zn(2+)</name>
        <dbReference type="ChEBI" id="CHEBI:29105"/>
        <note>catalytic</note>
    </ligand>
</feature>
<dbReference type="NCBIfam" id="TIGR00043">
    <property type="entry name" value="rRNA maturation RNase YbeY"/>
    <property type="match status" value="1"/>
</dbReference>
<feature type="binding site" evidence="9">
    <location>
        <position position="97"/>
    </location>
    <ligand>
        <name>Zn(2+)</name>
        <dbReference type="ChEBI" id="CHEBI:29105"/>
        <note>catalytic</note>
    </ligand>
</feature>
<dbReference type="Pfam" id="PF02130">
    <property type="entry name" value="YbeY"/>
    <property type="match status" value="1"/>
</dbReference>
<keyword evidence="6 9" id="KW-0255">Endonuclease</keyword>
<evidence type="ECO:0000313" key="11">
    <source>
        <dbReference type="Proteomes" id="UP000178951"/>
    </source>
</evidence>
<dbReference type="STRING" id="1802583.A2311_00690"/>
<accession>A0A1F4TRN6</accession>
<comment type="caution">
    <text evidence="10">The sequence shown here is derived from an EMBL/GenBank/DDBJ whole genome shotgun (WGS) entry which is preliminary data.</text>
</comment>
<comment type="similarity">
    <text evidence="1 9">Belongs to the endoribonuclease YbeY family.</text>
</comment>
<evidence type="ECO:0000313" key="10">
    <source>
        <dbReference type="EMBL" id="OGC35297.1"/>
    </source>
</evidence>
<dbReference type="SUPFAM" id="SSF55486">
    <property type="entry name" value="Metalloproteases ('zincins'), catalytic domain"/>
    <property type="match status" value="1"/>
</dbReference>
<keyword evidence="2 9" id="KW-0690">Ribosome biogenesis</keyword>
<dbReference type="GO" id="GO:0004521">
    <property type="term" value="F:RNA endonuclease activity"/>
    <property type="evidence" value="ECO:0007669"/>
    <property type="project" value="UniProtKB-UniRule"/>
</dbReference>
<sequence length="111" mass="12878">MYKRLIRQIIKGEGRRGKIDLTFVDERTIHGLNEKFRQKDRPTDVLAFPMEESGFLGDVIISKTVAAENAKRFGVSKLNELKRLVIHGALHVLGYDHGRKMRHAEEIYQKF</sequence>